<protein>
    <recommendedName>
        <fullName evidence="22">Interferon regulatory factor 7</fullName>
    </recommendedName>
</protein>
<feature type="compositionally biased region" description="Low complexity" evidence="24">
    <location>
        <begin position="951"/>
        <end position="960"/>
    </location>
</feature>
<keyword evidence="13" id="KW-0832">Ubl conjugation</keyword>
<dbReference type="SUPFAM" id="SSF49313">
    <property type="entry name" value="Cadherin-like"/>
    <property type="match status" value="2"/>
</dbReference>
<dbReference type="Gene3D" id="2.60.40.60">
    <property type="entry name" value="Cadherins"/>
    <property type="match status" value="2"/>
</dbReference>
<evidence type="ECO:0000256" key="19">
    <source>
        <dbReference type="ARBA" id="ARBA00023159"/>
    </source>
</evidence>
<dbReference type="GO" id="GO:0045087">
    <property type="term" value="P:innate immune response"/>
    <property type="evidence" value="ECO:0007669"/>
    <property type="project" value="UniProtKB-KW"/>
</dbReference>
<dbReference type="GO" id="GO:0007156">
    <property type="term" value="P:homophilic cell adhesion via plasma membrane adhesion molecules"/>
    <property type="evidence" value="ECO:0007669"/>
    <property type="project" value="InterPro"/>
</dbReference>
<dbReference type="Pfam" id="PF00028">
    <property type="entry name" value="Cadherin"/>
    <property type="match status" value="1"/>
</dbReference>
<comment type="similarity">
    <text evidence="5">Belongs to the glucagon family.</text>
</comment>
<feature type="compositionally biased region" description="Basic and acidic residues" evidence="24">
    <location>
        <begin position="348"/>
        <end position="363"/>
    </location>
</feature>
<dbReference type="SMART" id="SM00070">
    <property type="entry name" value="GLUCA"/>
    <property type="match status" value="1"/>
</dbReference>
<keyword evidence="17" id="KW-0238">DNA-binding</keyword>
<evidence type="ECO:0000256" key="11">
    <source>
        <dbReference type="ARBA" id="ARBA00022737"/>
    </source>
</evidence>
<evidence type="ECO:0000256" key="17">
    <source>
        <dbReference type="ARBA" id="ARBA00023125"/>
    </source>
</evidence>
<dbReference type="InterPro" id="IPR017855">
    <property type="entry name" value="SMAD-like_dom_sf"/>
</dbReference>
<evidence type="ECO:0000256" key="3">
    <source>
        <dbReference type="ARBA" id="ARBA00004496"/>
    </source>
</evidence>
<dbReference type="Gene3D" id="2.60.200.10">
    <property type="match status" value="1"/>
</dbReference>
<evidence type="ECO:0000256" key="5">
    <source>
        <dbReference type="ARBA" id="ARBA00008369"/>
    </source>
</evidence>
<dbReference type="Proteomes" id="UP000700334">
    <property type="component" value="Unassembled WGS sequence"/>
</dbReference>
<feature type="domain" description="Cadherin" evidence="26">
    <location>
        <begin position="635"/>
        <end position="743"/>
    </location>
</feature>
<dbReference type="InterPro" id="IPR008984">
    <property type="entry name" value="SMAD_FHA_dom_sf"/>
</dbReference>
<feature type="region of interest" description="Disordered" evidence="24">
    <location>
        <begin position="341"/>
        <end position="375"/>
    </location>
</feature>
<dbReference type="GO" id="GO:0005634">
    <property type="term" value="C:nucleus"/>
    <property type="evidence" value="ECO:0007669"/>
    <property type="project" value="UniProtKB-SubCell"/>
</dbReference>
<dbReference type="InterPro" id="IPR020894">
    <property type="entry name" value="Cadherin_CS"/>
</dbReference>
<dbReference type="SUPFAM" id="SSF46785">
    <property type="entry name" value="Winged helix' DNA-binding domain"/>
    <property type="match status" value="1"/>
</dbReference>
<name>A0A8J6A879_GALPY</name>
<feature type="region of interest" description="Disordered" evidence="24">
    <location>
        <begin position="1"/>
        <end position="57"/>
    </location>
</feature>
<dbReference type="PANTHER" id="PTHR11949:SF2">
    <property type="entry name" value="INTERFERON REGULATORY FACTOR 7"/>
    <property type="match status" value="1"/>
</dbReference>
<evidence type="ECO:0000256" key="13">
    <source>
        <dbReference type="ARBA" id="ARBA00022843"/>
    </source>
</evidence>
<dbReference type="InterPro" id="IPR015919">
    <property type="entry name" value="Cadherin-like_sf"/>
</dbReference>
<keyword evidence="11" id="KW-0677">Repeat</keyword>
<dbReference type="PROSITE" id="PS50268">
    <property type="entry name" value="CADHERIN_2"/>
    <property type="match status" value="2"/>
</dbReference>
<dbReference type="Gene3D" id="1.10.10.10">
    <property type="entry name" value="Winged helix-like DNA-binding domain superfamily/Winged helix DNA-binding domain"/>
    <property type="match status" value="1"/>
</dbReference>
<feature type="domain" description="Cadherin" evidence="26">
    <location>
        <begin position="507"/>
        <end position="623"/>
    </location>
</feature>
<dbReference type="GO" id="GO:0045089">
    <property type="term" value="P:positive regulation of innate immune response"/>
    <property type="evidence" value="ECO:0007669"/>
    <property type="project" value="UniProtKB-ARBA"/>
</dbReference>
<dbReference type="InterPro" id="IPR019817">
    <property type="entry name" value="Interferon_reg_fac_CS"/>
</dbReference>
<feature type="compositionally biased region" description="Low complexity" evidence="24">
    <location>
        <begin position="238"/>
        <end position="253"/>
    </location>
</feature>
<dbReference type="EMBL" id="JAGFMF010011698">
    <property type="protein sequence ID" value="KAG8515698.1"/>
    <property type="molecule type" value="Genomic_DNA"/>
</dbReference>
<keyword evidence="25" id="KW-0812">Transmembrane</keyword>
<keyword evidence="9" id="KW-0597">Phosphoprotein</keyword>
<dbReference type="PROSITE" id="PS00232">
    <property type="entry name" value="CADHERIN_1"/>
    <property type="match status" value="1"/>
</dbReference>
<evidence type="ECO:0000256" key="18">
    <source>
        <dbReference type="ARBA" id="ARBA00023136"/>
    </source>
</evidence>
<feature type="compositionally biased region" description="Low complexity" evidence="24">
    <location>
        <begin position="917"/>
        <end position="928"/>
    </location>
</feature>
<dbReference type="GO" id="GO:0051607">
    <property type="term" value="P:defense response to virus"/>
    <property type="evidence" value="ECO:0007669"/>
    <property type="project" value="UniProtKB-ARBA"/>
</dbReference>
<keyword evidence="20" id="KW-0804">Transcription</keyword>
<evidence type="ECO:0000259" key="26">
    <source>
        <dbReference type="PROSITE" id="PS50268"/>
    </source>
</evidence>
<dbReference type="FunFam" id="1.10.10.10:FF:000375">
    <property type="entry name" value="Interferon regulatory factor 7"/>
    <property type="match status" value="1"/>
</dbReference>
<dbReference type="PRINTS" id="PR00267">
    <property type="entry name" value="INTFRNREGFCT"/>
</dbReference>
<evidence type="ECO:0000256" key="15">
    <source>
        <dbReference type="ARBA" id="ARBA00022990"/>
    </source>
</evidence>
<feature type="region of interest" description="Disordered" evidence="24">
    <location>
        <begin position="1004"/>
        <end position="1035"/>
    </location>
</feature>
<keyword evidence="8" id="KW-0964">Secreted</keyword>
<feature type="compositionally biased region" description="Pro residues" evidence="24">
    <location>
        <begin position="1"/>
        <end position="21"/>
    </location>
</feature>
<dbReference type="CDD" id="cd11304">
    <property type="entry name" value="Cadherin_repeat"/>
    <property type="match status" value="1"/>
</dbReference>
<gene>
    <name evidence="28" type="ORF">J0S82_006570</name>
</gene>
<evidence type="ECO:0000256" key="21">
    <source>
        <dbReference type="ARBA" id="ARBA00023242"/>
    </source>
</evidence>
<dbReference type="PROSITE" id="PS00601">
    <property type="entry name" value="IRF_1"/>
    <property type="match status" value="1"/>
</dbReference>
<dbReference type="InterPro" id="IPR002126">
    <property type="entry name" value="Cadherin-like_dom"/>
</dbReference>
<dbReference type="GO" id="GO:0005737">
    <property type="term" value="C:cytoplasm"/>
    <property type="evidence" value="ECO:0007669"/>
    <property type="project" value="UniProtKB-SubCell"/>
</dbReference>
<keyword evidence="15" id="KW-0007">Acetylation</keyword>
<dbReference type="FunFam" id="2.60.200.10:FF:000007">
    <property type="entry name" value="Interferon regulatory factor 7"/>
    <property type="match status" value="1"/>
</dbReference>
<feature type="compositionally biased region" description="Low complexity" evidence="24">
    <location>
        <begin position="830"/>
        <end position="843"/>
    </location>
</feature>
<evidence type="ECO:0000256" key="4">
    <source>
        <dbReference type="ARBA" id="ARBA00004613"/>
    </source>
</evidence>
<dbReference type="Pfam" id="PF00123">
    <property type="entry name" value="Hormone_2"/>
    <property type="match status" value="1"/>
</dbReference>
<keyword evidence="25" id="KW-1133">Transmembrane helix</keyword>
<dbReference type="Pfam" id="PF10401">
    <property type="entry name" value="IRF-3"/>
    <property type="match status" value="1"/>
</dbReference>
<dbReference type="GO" id="GO:0005576">
    <property type="term" value="C:extracellular region"/>
    <property type="evidence" value="ECO:0007669"/>
    <property type="project" value="UniProtKB-SubCell"/>
</dbReference>
<evidence type="ECO:0000256" key="8">
    <source>
        <dbReference type="ARBA" id="ARBA00022525"/>
    </source>
</evidence>
<feature type="compositionally biased region" description="Pro residues" evidence="24">
    <location>
        <begin position="1172"/>
        <end position="1182"/>
    </location>
</feature>
<evidence type="ECO:0000256" key="6">
    <source>
        <dbReference type="ARBA" id="ARBA00022490"/>
    </source>
</evidence>
<dbReference type="InterPro" id="IPR000532">
    <property type="entry name" value="Glucagon_GIP_secretin_VIP"/>
</dbReference>
<evidence type="ECO:0000256" key="20">
    <source>
        <dbReference type="ARBA" id="ARBA00023163"/>
    </source>
</evidence>
<dbReference type="InterPro" id="IPR019471">
    <property type="entry name" value="Interferon_reg_factor-3"/>
</dbReference>
<evidence type="ECO:0000256" key="9">
    <source>
        <dbReference type="ARBA" id="ARBA00022553"/>
    </source>
</evidence>
<feature type="compositionally biased region" description="Pro residues" evidence="24">
    <location>
        <begin position="930"/>
        <end position="950"/>
    </location>
</feature>
<keyword evidence="12 23" id="KW-0106">Calcium</keyword>
<dbReference type="GO" id="GO:0045893">
    <property type="term" value="P:positive regulation of DNA-templated transcription"/>
    <property type="evidence" value="ECO:0007669"/>
    <property type="project" value="UniProtKB-ARBA"/>
</dbReference>
<evidence type="ECO:0000256" key="23">
    <source>
        <dbReference type="PROSITE-ProRule" id="PRU00043"/>
    </source>
</evidence>
<feature type="region of interest" description="Disordered" evidence="24">
    <location>
        <begin position="181"/>
        <end position="295"/>
    </location>
</feature>
<comment type="caution">
    <text evidence="28">The sequence shown here is derived from an EMBL/GenBank/DDBJ whole genome shotgun (WGS) entry which is preliminary data.</text>
</comment>
<dbReference type="GO" id="GO:0005509">
    <property type="term" value="F:calcium ion binding"/>
    <property type="evidence" value="ECO:0007669"/>
    <property type="project" value="UniProtKB-UniRule"/>
</dbReference>
<dbReference type="GO" id="GO:0000981">
    <property type="term" value="F:DNA-binding transcription factor activity, RNA polymerase II-specific"/>
    <property type="evidence" value="ECO:0007669"/>
    <property type="project" value="TreeGrafter"/>
</dbReference>
<dbReference type="GO" id="GO:0005886">
    <property type="term" value="C:plasma membrane"/>
    <property type="evidence" value="ECO:0007669"/>
    <property type="project" value="InterPro"/>
</dbReference>
<dbReference type="SMART" id="SM01243">
    <property type="entry name" value="IRF-3"/>
    <property type="match status" value="1"/>
</dbReference>
<keyword evidence="19" id="KW-0010">Activator</keyword>
<dbReference type="OrthoDB" id="9836034at2759"/>
<evidence type="ECO:0000313" key="29">
    <source>
        <dbReference type="Proteomes" id="UP000700334"/>
    </source>
</evidence>
<evidence type="ECO:0000256" key="2">
    <source>
        <dbReference type="ARBA" id="ARBA00004370"/>
    </source>
</evidence>
<dbReference type="InterPro" id="IPR036388">
    <property type="entry name" value="WH-like_DNA-bd_sf"/>
</dbReference>
<reference evidence="28" key="1">
    <citation type="journal article" date="2021" name="Evol. Appl.">
        <title>The genome of the Pyrenean desman and the effects of bottlenecks and inbreeding on the genomic landscape of an endangered species.</title>
        <authorList>
            <person name="Escoda L."/>
            <person name="Castresana J."/>
        </authorList>
    </citation>
    <scope>NUCLEOTIDE SEQUENCE</scope>
    <source>
        <strain evidence="28">IBE-C5619</strain>
    </source>
</reference>
<feature type="domain" description="IRF tryptophan pentad repeat" evidence="27">
    <location>
        <begin position="1024"/>
        <end position="1134"/>
    </location>
</feature>
<keyword evidence="21" id="KW-0539">Nucleus</keyword>
<dbReference type="PROSITE" id="PS51507">
    <property type="entry name" value="IRF_2"/>
    <property type="match status" value="1"/>
</dbReference>
<evidence type="ECO:0000256" key="25">
    <source>
        <dbReference type="SAM" id="Phobius"/>
    </source>
</evidence>
<keyword evidence="14" id="KW-0391">Immunity</keyword>
<dbReference type="CDD" id="cd00103">
    <property type="entry name" value="IRF"/>
    <property type="match status" value="1"/>
</dbReference>
<evidence type="ECO:0000256" key="22">
    <source>
        <dbReference type="ARBA" id="ARBA00067362"/>
    </source>
</evidence>
<feature type="region of interest" description="Disordered" evidence="24">
    <location>
        <begin position="828"/>
        <end position="849"/>
    </location>
</feature>
<dbReference type="InterPro" id="IPR001346">
    <property type="entry name" value="Interferon_reg_fact_DNA-bd_dom"/>
</dbReference>
<feature type="region of interest" description="Disordered" evidence="24">
    <location>
        <begin position="1118"/>
        <end position="1217"/>
    </location>
</feature>
<evidence type="ECO:0000256" key="12">
    <source>
        <dbReference type="ARBA" id="ARBA00022837"/>
    </source>
</evidence>
<dbReference type="InterPro" id="IPR036390">
    <property type="entry name" value="WH_DNA-bd_sf"/>
</dbReference>
<dbReference type="PANTHER" id="PTHR11949">
    <property type="entry name" value="INTERFERON REGULATORY FACTOR"/>
    <property type="match status" value="1"/>
</dbReference>
<feature type="transmembrane region" description="Helical" evidence="25">
    <location>
        <begin position="858"/>
        <end position="881"/>
    </location>
</feature>
<keyword evidence="7" id="KW-1017">Isopeptide bond</keyword>
<evidence type="ECO:0000313" key="28">
    <source>
        <dbReference type="EMBL" id="KAG8515698.1"/>
    </source>
</evidence>
<dbReference type="SMART" id="SM00348">
    <property type="entry name" value="IRF"/>
    <property type="match status" value="1"/>
</dbReference>
<evidence type="ECO:0000259" key="27">
    <source>
        <dbReference type="PROSITE" id="PS51507"/>
    </source>
</evidence>
<evidence type="ECO:0000256" key="1">
    <source>
        <dbReference type="ARBA" id="ARBA00004123"/>
    </source>
</evidence>
<feature type="region of interest" description="Disordered" evidence="24">
    <location>
        <begin position="914"/>
        <end position="960"/>
    </location>
</feature>
<evidence type="ECO:0000256" key="24">
    <source>
        <dbReference type="SAM" id="MobiDB-lite"/>
    </source>
</evidence>
<keyword evidence="16" id="KW-0805">Transcription regulation</keyword>
<accession>A0A8J6A879</accession>
<keyword evidence="29" id="KW-1185">Reference proteome</keyword>
<keyword evidence="18 25" id="KW-0472">Membrane</keyword>
<dbReference type="SUPFAM" id="SSF49879">
    <property type="entry name" value="SMAD/FHA domain"/>
    <property type="match status" value="1"/>
</dbReference>
<dbReference type="GO" id="GO:0000978">
    <property type="term" value="F:RNA polymerase II cis-regulatory region sequence-specific DNA binding"/>
    <property type="evidence" value="ECO:0007669"/>
    <property type="project" value="TreeGrafter"/>
</dbReference>
<dbReference type="Pfam" id="PF00605">
    <property type="entry name" value="IRF"/>
    <property type="match status" value="1"/>
</dbReference>
<evidence type="ECO:0000256" key="10">
    <source>
        <dbReference type="ARBA" id="ARBA00022588"/>
    </source>
</evidence>
<comment type="subcellular location">
    <subcellularLocation>
        <location evidence="3">Cytoplasm</location>
    </subcellularLocation>
    <subcellularLocation>
        <location evidence="2">Membrane</location>
    </subcellularLocation>
    <subcellularLocation>
        <location evidence="1">Nucleus</location>
    </subcellularLocation>
    <subcellularLocation>
        <location evidence="4">Secreted</location>
    </subcellularLocation>
</comment>
<proteinExistence type="inferred from homology"/>
<evidence type="ECO:0000256" key="7">
    <source>
        <dbReference type="ARBA" id="ARBA00022499"/>
    </source>
</evidence>
<evidence type="ECO:0000256" key="16">
    <source>
        <dbReference type="ARBA" id="ARBA00023015"/>
    </source>
</evidence>
<keyword evidence="10" id="KW-0399">Innate immunity</keyword>
<dbReference type="GO" id="GO:0005179">
    <property type="term" value="F:hormone activity"/>
    <property type="evidence" value="ECO:0007669"/>
    <property type="project" value="InterPro"/>
</dbReference>
<organism evidence="28 29">
    <name type="scientific">Galemys pyrenaicus</name>
    <name type="common">Iberian desman</name>
    <name type="synonym">Pyrenean desman</name>
    <dbReference type="NCBI Taxonomy" id="202257"/>
    <lineage>
        <taxon>Eukaryota</taxon>
        <taxon>Metazoa</taxon>
        <taxon>Chordata</taxon>
        <taxon>Craniata</taxon>
        <taxon>Vertebrata</taxon>
        <taxon>Euteleostomi</taxon>
        <taxon>Mammalia</taxon>
        <taxon>Eutheria</taxon>
        <taxon>Laurasiatheria</taxon>
        <taxon>Eulipotyphla</taxon>
        <taxon>Talpidae</taxon>
        <taxon>Galemys</taxon>
    </lineage>
</organism>
<sequence>MLFPQAPAPLPRQPAAPPPQSPRGADKAGGAHGPRPLPPRYKGGRQGSSRAAPQAHPTMAAWPRPLLLLLLLLGGSAAHPALPRAPRHSDGAFTSELSRLRESARLQRLLQGLVGKRRTHSALGPGQRARHRDGDCLDQVSPWPLLHTVARLAGPAGLGAAEGAPGPSLVHFAAAQSEVEARGPGFTASSPPAAGPELRPCQGGTSAGQGGTQGPYLDTSCPPAPHTPSPLLQTGRNLGAQGLPAPAPGAVGQDTAQAERPRREGPSPGAPSLPNTPGALSPVARGSKGRQGCGREWRAGTLGLDFWGSLGGAEGEPRGSSPPAPCPLSLRGLGRLEVAGLQAAGPREPPRRRPGEGCLREPASEAALPVRGFRRPAAGPPGLSATGHQMGAPALLLLLAAAVQANGTCGQRRAAGSGGGPPWAVAACSFNRTVSEIKENQMYSESLGFVVVPEGQDVVLGPDSTPNTFRIQDRQLFLNRTVDYEVTQLKELLTVLDVNDNAPTFPFEGSLNVSVPEDEKVNATVIPEADLRATDLDKSDTLFYHLEAVTQDAGNYCQLAGVNQPALRLIKSLAFERHHWPQMTFKLLVRDTRDSNPNNTASHTATATVMLLVQAADLRPPWFQPCAYEDTRSCAQAQYSVTVPTGLQLVDPLPVEPGPIYAVDGDKAINQPVSYSIMEGNQDSTFRIGESSGNLTMAKSVPSPRTFKLLVKAKQEDEARYSLTQVTITAWDADGSGKPLPAFPLRLHRGFLVLGGGPGVAVKDAAYPSQPLTIRAHDPLLPEFDSAFTYRITNNSNFQMDGEAVLTTPALVNPGVYAAEVRRSGLGGKAEAAQQGRAPPAAGRRGHAEDSRFPAVHMAALGGVLGGLLLLALLALAVLVYKHYGHKLQRCSGKTLGKGHGAYENPAFLDQDKANWAPASSPSPASSPTDEPPVAPEPQPAEPSAPPSPAPSAGVPKAAAACDEGSPVAVRSILTKERRPEGGYKAVWFGEDIGAEADVVVLNAPTADGPGAGDSASEGSGTEDEDKDALDRPDVSSGRYEGLRWLDAGCTRFRVPWKHFARRDLGEADARIFKAWAEARGRWPGSDRLVQESALRAGWKTNFRCALQSTRRFVLLQDNSADPTDPHKVFGLRLEPGGKGEAASQTRGQGRGRARSPRPAQQRPGWGGPDSGLPPEPSPQPHPGGEAGEGPGPGLVAPSCEPGPAHLWPGPTGGPEDLLFQAMQQSCLGDHLLEAASGEPSQPPWDTCCAPAPAAAEWTLGWLSRAQWQLQAEPRLGALEVTIMYKGQTVLRETVGHPGCVLLYGPPGLAAAAEPRCVAFPSPEELADQKQLRYTEEVLRHVAPGLQLQLRGLELWALRQGKCKVYWEVGGPLGSASPSSAPRLLERNSDTPIFDFGTFFQELRFFQAQPRRGSPHYTIYLGFGQDLSARRPKEKHLVLVKVEPWLCRTSLEAVQRDGASSLDSSSLGLCLSGPSSLYEDLEALLTELGQLA</sequence>
<keyword evidence="6" id="KW-0963">Cytoplasm</keyword>
<dbReference type="GO" id="GO:0032728">
    <property type="term" value="P:positive regulation of interferon-beta production"/>
    <property type="evidence" value="ECO:0007669"/>
    <property type="project" value="UniProtKB-ARBA"/>
</dbReference>
<dbReference type="GO" id="GO:0032727">
    <property type="term" value="P:positive regulation of interferon-alpha production"/>
    <property type="evidence" value="ECO:0007669"/>
    <property type="project" value="UniProtKB-ARBA"/>
</dbReference>
<evidence type="ECO:0000256" key="14">
    <source>
        <dbReference type="ARBA" id="ARBA00022859"/>
    </source>
</evidence>